<dbReference type="Proteomes" id="UP000092555">
    <property type="component" value="Unassembled WGS sequence"/>
</dbReference>
<keyword evidence="1" id="KW-0472">Membrane</keyword>
<feature type="transmembrane region" description="Helical" evidence="1">
    <location>
        <begin position="52"/>
        <end position="70"/>
    </location>
</feature>
<sequence>MYEHARLNFIRRHPRVSLADSWYANYPVLYTRHKTLNEPSSGFAAHTHSPPFLAHSTCFFLFPTLLSFIFPRFCT</sequence>
<reference evidence="2 3" key="1">
    <citation type="submission" date="2016-05" db="EMBL/GenBank/DDBJ databases">
        <title>Comparative genomics of biotechnologically important yeasts.</title>
        <authorList>
            <consortium name="DOE Joint Genome Institute"/>
            <person name="Riley R."/>
            <person name="Haridas S."/>
            <person name="Wolfe K.H."/>
            <person name="Lopes M.R."/>
            <person name="Hittinger C.T."/>
            <person name="Goker M."/>
            <person name="Salamov A."/>
            <person name="Wisecaver J."/>
            <person name="Long T.M."/>
            <person name="Aerts A.L."/>
            <person name="Barry K."/>
            <person name="Choi C."/>
            <person name="Clum A."/>
            <person name="Coughlan A.Y."/>
            <person name="Deshpande S."/>
            <person name="Douglass A.P."/>
            <person name="Hanson S.J."/>
            <person name="Klenk H.-P."/>
            <person name="LaButti K."/>
            <person name="Lapidus A."/>
            <person name="Lindquist E."/>
            <person name="Lipzen A."/>
            <person name="Meier-kolthoff J.P."/>
            <person name="Ohm R.A."/>
            <person name="Otillar R.P."/>
            <person name="Pangilinan J."/>
            <person name="Peng Y."/>
            <person name="Rokas A."/>
            <person name="Rosa C.A."/>
            <person name="Scheuner C."/>
            <person name="Sibirny A.A."/>
            <person name="Slot J.C."/>
            <person name="Stielow J.B."/>
            <person name="Sun H."/>
            <person name="Kurtzman C.P."/>
            <person name="Blackwell M."/>
            <person name="Grigoriev I.V."/>
            <person name="Jeffries T.W."/>
        </authorList>
    </citation>
    <scope>NUCLEOTIDE SEQUENCE [LARGE SCALE GENOMIC DNA]</scope>
    <source>
        <strain evidence="2 3">NRRL YB-4993</strain>
    </source>
</reference>
<name>A0A1A0H509_9ASCO</name>
<evidence type="ECO:0000313" key="3">
    <source>
        <dbReference type="Proteomes" id="UP000092555"/>
    </source>
</evidence>
<dbReference type="EMBL" id="LXTC01000007">
    <property type="protein sequence ID" value="OBA19164.1"/>
    <property type="molecule type" value="Genomic_DNA"/>
</dbReference>
<organism evidence="2 3">
    <name type="scientific">Metschnikowia bicuspidata var. bicuspidata NRRL YB-4993</name>
    <dbReference type="NCBI Taxonomy" id="869754"/>
    <lineage>
        <taxon>Eukaryota</taxon>
        <taxon>Fungi</taxon>
        <taxon>Dikarya</taxon>
        <taxon>Ascomycota</taxon>
        <taxon>Saccharomycotina</taxon>
        <taxon>Pichiomycetes</taxon>
        <taxon>Metschnikowiaceae</taxon>
        <taxon>Metschnikowia</taxon>
    </lineage>
</organism>
<dbReference type="RefSeq" id="XP_018709696.1">
    <property type="nucleotide sequence ID" value="XM_018855123.1"/>
</dbReference>
<proteinExistence type="predicted"/>
<keyword evidence="1" id="KW-0812">Transmembrane</keyword>
<keyword evidence="3" id="KW-1185">Reference proteome</keyword>
<dbReference type="AlphaFoldDB" id="A0A1A0H509"/>
<evidence type="ECO:0000256" key="1">
    <source>
        <dbReference type="SAM" id="Phobius"/>
    </source>
</evidence>
<dbReference type="GeneID" id="30028099"/>
<keyword evidence="1" id="KW-1133">Transmembrane helix</keyword>
<evidence type="ECO:0000313" key="2">
    <source>
        <dbReference type="EMBL" id="OBA19164.1"/>
    </source>
</evidence>
<accession>A0A1A0H509</accession>
<protein>
    <submittedName>
        <fullName evidence="2">Uncharacterized protein</fullName>
    </submittedName>
</protein>
<gene>
    <name evidence="2" type="ORF">METBIDRAFT_219775</name>
</gene>
<comment type="caution">
    <text evidence="2">The sequence shown here is derived from an EMBL/GenBank/DDBJ whole genome shotgun (WGS) entry which is preliminary data.</text>
</comment>